<dbReference type="AlphaFoldDB" id="A0A382BGU0"/>
<reference evidence="1" key="1">
    <citation type="submission" date="2018-05" db="EMBL/GenBank/DDBJ databases">
        <authorList>
            <person name="Lanie J.A."/>
            <person name="Ng W.-L."/>
            <person name="Kazmierczak K.M."/>
            <person name="Andrzejewski T.M."/>
            <person name="Davidsen T.M."/>
            <person name="Wayne K.J."/>
            <person name="Tettelin H."/>
            <person name="Glass J.I."/>
            <person name="Rusch D."/>
            <person name="Podicherti R."/>
            <person name="Tsui H.-C.T."/>
            <person name="Winkler M.E."/>
        </authorList>
    </citation>
    <scope>NUCLEOTIDE SEQUENCE</scope>
</reference>
<dbReference type="EMBL" id="UINC01029650">
    <property type="protein sequence ID" value="SVB12721.1"/>
    <property type="molecule type" value="Genomic_DNA"/>
</dbReference>
<evidence type="ECO:0000313" key="1">
    <source>
        <dbReference type="EMBL" id="SVB12721.1"/>
    </source>
</evidence>
<proteinExistence type="predicted"/>
<gene>
    <name evidence="1" type="ORF">METZ01_LOCUS165575</name>
</gene>
<name>A0A382BGU0_9ZZZZ</name>
<accession>A0A382BGU0</accession>
<feature type="non-terminal residue" evidence="1">
    <location>
        <position position="25"/>
    </location>
</feature>
<organism evidence="1">
    <name type="scientific">marine metagenome</name>
    <dbReference type="NCBI Taxonomy" id="408172"/>
    <lineage>
        <taxon>unclassified sequences</taxon>
        <taxon>metagenomes</taxon>
        <taxon>ecological metagenomes</taxon>
    </lineage>
</organism>
<protein>
    <submittedName>
        <fullName evidence="1">Uncharacterized protein</fullName>
    </submittedName>
</protein>
<sequence>MPNFSSDGVDIHYQVTGEGYPLVLS</sequence>